<dbReference type="Proteomes" id="UP000032160">
    <property type="component" value="Chromosome I"/>
</dbReference>
<reference evidence="2 3" key="1">
    <citation type="journal article" date="2014" name="Front. Genet.">
        <title>Genome and metabolic network of "Candidatus Phaeomarinobacter ectocarpi" Ec32, a new candidate genus of Alphaproteobacteria frequently associated with brown algae.</title>
        <authorList>
            <person name="Dittami S.M."/>
            <person name="Barbeyron T."/>
            <person name="Boyen C."/>
            <person name="Cambefort J."/>
            <person name="Collet G."/>
            <person name="Delage L."/>
            <person name="Gobet A."/>
            <person name="Groisillier A."/>
            <person name="Leblanc C."/>
            <person name="Michel G."/>
            <person name="Scornet D."/>
            <person name="Siegel A."/>
            <person name="Tapia J.E."/>
            <person name="Tonon T."/>
        </authorList>
    </citation>
    <scope>NUCLEOTIDE SEQUENCE [LARGE SCALE GENOMIC DNA]</scope>
    <source>
        <strain evidence="2 3">Ec32</strain>
    </source>
</reference>
<dbReference type="PATRIC" id="fig|1458461.3.peg.1220"/>
<gene>
    <name evidence="2" type="ORF">BN1012_Phect1221</name>
</gene>
<dbReference type="Pfam" id="PF13020">
    <property type="entry name" value="NOV_C"/>
    <property type="match status" value="1"/>
</dbReference>
<organism evidence="2 3">
    <name type="scientific">Candidatus Phaeomarinibacter ectocarpi</name>
    <dbReference type="NCBI Taxonomy" id="1458461"/>
    <lineage>
        <taxon>Bacteria</taxon>
        <taxon>Pseudomonadati</taxon>
        <taxon>Pseudomonadota</taxon>
        <taxon>Alphaproteobacteria</taxon>
        <taxon>Hyphomicrobiales</taxon>
        <taxon>Parvibaculaceae</taxon>
        <taxon>Candidatus Phaeomarinibacter</taxon>
    </lineage>
</organism>
<evidence type="ECO:0000313" key="3">
    <source>
        <dbReference type="Proteomes" id="UP000032160"/>
    </source>
</evidence>
<dbReference type="KEGG" id="pect:BN1012_Phect1221"/>
<name>X5MLF1_9HYPH</name>
<dbReference type="EMBL" id="HG966617">
    <property type="protein sequence ID" value="CDO59435.1"/>
    <property type="molecule type" value="Genomic_DNA"/>
</dbReference>
<keyword evidence="3" id="KW-1185">Reference proteome</keyword>
<evidence type="ECO:0000313" key="2">
    <source>
        <dbReference type="EMBL" id="CDO59435.1"/>
    </source>
</evidence>
<dbReference type="InterPro" id="IPR024975">
    <property type="entry name" value="NOV_C"/>
</dbReference>
<accession>X5MLF1</accession>
<dbReference type="RefSeq" id="WP_043950088.1">
    <property type="nucleotide sequence ID" value="NZ_HG966617.1"/>
</dbReference>
<dbReference type="HOGENOM" id="CLU_061574_0_0_5"/>
<protein>
    <recommendedName>
        <fullName evidence="1">Protein NO VEIN C-terminal domain-containing protein</fullName>
    </recommendedName>
</protein>
<proteinExistence type="predicted"/>
<dbReference type="OrthoDB" id="9788621at2"/>
<evidence type="ECO:0000259" key="1">
    <source>
        <dbReference type="Pfam" id="PF13020"/>
    </source>
</evidence>
<feature type="domain" description="Protein NO VEIN C-terminal" evidence="1">
    <location>
        <begin position="160"/>
        <end position="256"/>
    </location>
</feature>
<dbReference type="AlphaFoldDB" id="X5MLF1"/>
<sequence>MPGDDWTSDENDAVVADYFDMLQSELAFRSYNKAEHNRQLQSLIGRGRGSIEYKHQNISAVLKAMGEVWIGGYMPRFNFQMSLADAVARWLERNPQWLGRSPTTQGDGEMLQEPTSLWVGPAPTLSNEPEPDELQQTLAVARRYDVVGRDKRNRELGKAGERFVVDFERATLSQAGRKDLADLVRWVAEEDGDGAGYDVQSYGSDGRSRLIEVKTTNGWERTPFHITKNELAVADAKRDEWCLFRLWNFSREPKAFELYPPLDQHVSLTAETFKASFD</sequence>